<dbReference type="OrthoDB" id="10636927at2759"/>
<protein>
    <submittedName>
        <fullName evidence="2">Uncharacterized protein</fullName>
    </submittedName>
</protein>
<name>A0A6A6INC9_9PLEO</name>
<feature type="compositionally biased region" description="Low complexity" evidence="1">
    <location>
        <begin position="52"/>
        <end position="73"/>
    </location>
</feature>
<dbReference type="RefSeq" id="XP_033686074.1">
    <property type="nucleotide sequence ID" value="XM_033821444.1"/>
</dbReference>
<dbReference type="Proteomes" id="UP000800094">
    <property type="component" value="Unassembled WGS sequence"/>
</dbReference>
<sequence>MDKPTSARGTETPPPPPPPAVQHRVSFSAPETSPQRHTPPLRSPTPYPSPQAPSSEDSSPESSQSESRAAAPEGAKPPRRSPSPYPPPQPPLSDDESAGTGSVTESNSDMDVGKCWACGGRLVYTGLGPSKTECVECWAPQPVE</sequence>
<feature type="compositionally biased region" description="Pro residues" evidence="1">
    <location>
        <begin position="80"/>
        <end position="91"/>
    </location>
</feature>
<organism evidence="2 3">
    <name type="scientific">Trematosphaeria pertusa</name>
    <dbReference type="NCBI Taxonomy" id="390896"/>
    <lineage>
        <taxon>Eukaryota</taxon>
        <taxon>Fungi</taxon>
        <taxon>Dikarya</taxon>
        <taxon>Ascomycota</taxon>
        <taxon>Pezizomycotina</taxon>
        <taxon>Dothideomycetes</taxon>
        <taxon>Pleosporomycetidae</taxon>
        <taxon>Pleosporales</taxon>
        <taxon>Massarineae</taxon>
        <taxon>Trematosphaeriaceae</taxon>
        <taxon>Trematosphaeria</taxon>
    </lineage>
</organism>
<dbReference type="GeneID" id="54574774"/>
<reference evidence="2" key="1">
    <citation type="journal article" date="2020" name="Stud. Mycol.">
        <title>101 Dothideomycetes genomes: a test case for predicting lifestyles and emergence of pathogens.</title>
        <authorList>
            <person name="Haridas S."/>
            <person name="Albert R."/>
            <person name="Binder M."/>
            <person name="Bloem J."/>
            <person name="Labutti K."/>
            <person name="Salamov A."/>
            <person name="Andreopoulos B."/>
            <person name="Baker S."/>
            <person name="Barry K."/>
            <person name="Bills G."/>
            <person name="Bluhm B."/>
            <person name="Cannon C."/>
            <person name="Castanera R."/>
            <person name="Culley D."/>
            <person name="Daum C."/>
            <person name="Ezra D."/>
            <person name="Gonzalez J."/>
            <person name="Henrissat B."/>
            <person name="Kuo A."/>
            <person name="Liang C."/>
            <person name="Lipzen A."/>
            <person name="Lutzoni F."/>
            <person name="Magnuson J."/>
            <person name="Mondo S."/>
            <person name="Nolan M."/>
            <person name="Ohm R."/>
            <person name="Pangilinan J."/>
            <person name="Park H.-J."/>
            <person name="Ramirez L."/>
            <person name="Alfaro M."/>
            <person name="Sun H."/>
            <person name="Tritt A."/>
            <person name="Yoshinaga Y."/>
            <person name="Zwiers L.-H."/>
            <person name="Turgeon B."/>
            <person name="Goodwin S."/>
            <person name="Spatafora J."/>
            <person name="Crous P."/>
            <person name="Grigoriev I."/>
        </authorList>
    </citation>
    <scope>NUCLEOTIDE SEQUENCE</scope>
    <source>
        <strain evidence="2">CBS 122368</strain>
    </source>
</reference>
<dbReference type="EMBL" id="ML987193">
    <property type="protein sequence ID" value="KAF2251070.1"/>
    <property type="molecule type" value="Genomic_DNA"/>
</dbReference>
<feature type="compositionally biased region" description="Pro residues" evidence="1">
    <location>
        <begin position="41"/>
        <end position="51"/>
    </location>
</feature>
<evidence type="ECO:0000313" key="3">
    <source>
        <dbReference type="Proteomes" id="UP000800094"/>
    </source>
</evidence>
<accession>A0A6A6INC9</accession>
<evidence type="ECO:0000313" key="2">
    <source>
        <dbReference type="EMBL" id="KAF2251070.1"/>
    </source>
</evidence>
<evidence type="ECO:0000256" key="1">
    <source>
        <dbReference type="SAM" id="MobiDB-lite"/>
    </source>
</evidence>
<feature type="region of interest" description="Disordered" evidence="1">
    <location>
        <begin position="1"/>
        <end position="114"/>
    </location>
</feature>
<feature type="compositionally biased region" description="Polar residues" evidence="1">
    <location>
        <begin position="99"/>
        <end position="109"/>
    </location>
</feature>
<keyword evidence="3" id="KW-1185">Reference proteome</keyword>
<dbReference type="AlphaFoldDB" id="A0A6A6INC9"/>
<gene>
    <name evidence="2" type="ORF">BU26DRAFT_275886</name>
</gene>
<proteinExistence type="predicted"/>